<feature type="chain" id="PRO_5042663906" description="Flagella basal body P-ring formation protein FlgA" evidence="1">
    <location>
        <begin position="24"/>
        <end position="226"/>
    </location>
</feature>
<comment type="caution">
    <text evidence="3">The sequence shown here is derived from an EMBL/GenBank/DDBJ whole genome shotgun (WGS) entry which is preliminary data.</text>
</comment>
<dbReference type="InterPro" id="IPR039246">
    <property type="entry name" value="Flagellar_FlgA"/>
</dbReference>
<keyword evidence="1" id="KW-1005">Bacterial flagellum biogenesis</keyword>
<keyword evidence="1" id="KW-0574">Periplasm</keyword>
<protein>
    <recommendedName>
        <fullName evidence="1">Flagella basal body P-ring formation protein FlgA</fullName>
    </recommendedName>
</protein>
<dbReference type="GO" id="GO:0042597">
    <property type="term" value="C:periplasmic space"/>
    <property type="evidence" value="ECO:0007669"/>
    <property type="project" value="UniProtKB-SubCell"/>
</dbReference>
<evidence type="ECO:0000313" key="3">
    <source>
        <dbReference type="EMBL" id="NOJ23570.1"/>
    </source>
</evidence>
<organism evidence="3 4">
    <name type="scientific">Vibrio coralliilyticus</name>
    <dbReference type="NCBI Taxonomy" id="190893"/>
    <lineage>
        <taxon>Bacteria</taxon>
        <taxon>Pseudomonadati</taxon>
        <taxon>Pseudomonadota</taxon>
        <taxon>Gammaproteobacteria</taxon>
        <taxon>Vibrionales</taxon>
        <taxon>Vibrionaceae</taxon>
        <taxon>Vibrio</taxon>
    </lineage>
</organism>
<dbReference type="Pfam" id="PF13144">
    <property type="entry name" value="ChapFlgA"/>
    <property type="match status" value="1"/>
</dbReference>
<feature type="signal peptide" evidence="1">
    <location>
        <begin position="1"/>
        <end position="23"/>
    </location>
</feature>
<evidence type="ECO:0000259" key="2">
    <source>
        <dbReference type="Pfam" id="PF13144"/>
    </source>
</evidence>
<reference evidence="3 4" key="1">
    <citation type="submission" date="2019-09" db="EMBL/GenBank/DDBJ databases">
        <title>Draft genome sequencing and comparative genomics of hatchery-associated Vibrios.</title>
        <authorList>
            <person name="Kehlet-Delgado H."/>
            <person name="Mueller R.S."/>
        </authorList>
    </citation>
    <scope>NUCLEOTIDE SEQUENCE [LARGE SCALE GENOMIC DNA]</scope>
    <source>
        <strain evidence="3 4">09-121-3</strain>
    </source>
</reference>
<dbReference type="Proteomes" id="UP000576645">
    <property type="component" value="Unassembled WGS sequence"/>
</dbReference>
<feature type="domain" description="Flagella basal body P-ring formation protein FlgA SAF" evidence="2">
    <location>
        <begin position="106"/>
        <end position="223"/>
    </location>
</feature>
<evidence type="ECO:0000256" key="1">
    <source>
        <dbReference type="RuleBase" id="RU362063"/>
    </source>
</evidence>
<comment type="function">
    <text evidence="1">Involved in the assembly process of the P-ring formation. It may associate with FlgF on the rod constituting a structure essential for the P-ring assembly or may act as a modulator protein for the P-ring assembly.</text>
</comment>
<dbReference type="InterPro" id="IPR017585">
    <property type="entry name" value="SAF_FlgA"/>
</dbReference>
<dbReference type="RefSeq" id="WP_019275059.1">
    <property type="nucleotide sequence ID" value="NZ_VTXP01000005.1"/>
</dbReference>
<dbReference type="NCBIfam" id="TIGR03170">
    <property type="entry name" value="flgA_cterm"/>
    <property type="match status" value="1"/>
</dbReference>
<name>A0AAP6ZKN8_9VIBR</name>
<comment type="similarity">
    <text evidence="1">Belongs to the FlgA family.</text>
</comment>
<comment type="subcellular location">
    <subcellularLocation>
        <location evidence="1">Periplasm</location>
    </subcellularLocation>
</comment>
<evidence type="ECO:0000313" key="4">
    <source>
        <dbReference type="Proteomes" id="UP000576645"/>
    </source>
</evidence>
<keyword evidence="3" id="KW-0969">Cilium</keyword>
<keyword evidence="3" id="KW-0282">Flagellum</keyword>
<accession>A0AAP6ZKN8</accession>
<dbReference type="PANTHER" id="PTHR36307">
    <property type="entry name" value="FLAGELLA BASAL BODY P-RING FORMATION PROTEIN FLGA"/>
    <property type="match status" value="1"/>
</dbReference>
<sequence length="226" mass="25418">MSIRRFGLTILLLVLFPVPPVNSQEFPDNAMEKLIKHLTKQGFNHLVVSHLGESLVDESQYAFREVICRYEINRCRVVYQKVLGNTKQNDVSIWFRIDSSRMGWRAISNIPKGQEVNEMNVEWGMTNAVPCLNLLALKNSLLFGKSLRRDLKAGDALCLQDLEQGNDVKKNQMVKLVSRSTGFDLVLSAKSMEAGDFGEIVRVRIPGSANVLRAVVTGKQQVELSL</sequence>
<keyword evidence="1" id="KW-0732">Signal</keyword>
<dbReference type="AlphaFoldDB" id="A0AAP6ZKN8"/>
<dbReference type="GO" id="GO:0044780">
    <property type="term" value="P:bacterial-type flagellum assembly"/>
    <property type="evidence" value="ECO:0007669"/>
    <property type="project" value="InterPro"/>
</dbReference>
<gene>
    <name evidence="3" type="primary">flgA</name>
    <name evidence="3" type="ORF">F0238_12610</name>
</gene>
<dbReference type="Gene3D" id="2.30.30.760">
    <property type="match status" value="1"/>
</dbReference>
<dbReference type="PANTHER" id="PTHR36307:SF1">
    <property type="entry name" value="FLAGELLA BASAL BODY P-RING FORMATION PROTEIN FLGA"/>
    <property type="match status" value="1"/>
</dbReference>
<keyword evidence="3" id="KW-0966">Cell projection</keyword>
<dbReference type="EMBL" id="VTXP01000005">
    <property type="protein sequence ID" value="NOJ23570.1"/>
    <property type="molecule type" value="Genomic_DNA"/>
</dbReference>
<proteinExistence type="inferred from homology"/>